<organism evidence="1 2">
    <name type="scientific">Pleurodeles waltl</name>
    <name type="common">Iberian ribbed newt</name>
    <dbReference type="NCBI Taxonomy" id="8319"/>
    <lineage>
        <taxon>Eukaryota</taxon>
        <taxon>Metazoa</taxon>
        <taxon>Chordata</taxon>
        <taxon>Craniata</taxon>
        <taxon>Vertebrata</taxon>
        <taxon>Euteleostomi</taxon>
        <taxon>Amphibia</taxon>
        <taxon>Batrachia</taxon>
        <taxon>Caudata</taxon>
        <taxon>Salamandroidea</taxon>
        <taxon>Salamandridae</taxon>
        <taxon>Pleurodelinae</taxon>
        <taxon>Pleurodeles</taxon>
    </lineage>
</organism>
<accession>A0AAV7LN01</accession>
<comment type="caution">
    <text evidence="1">The sequence shown here is derived from an EMBL/GenBank/DDBJ whole genome shotgun (WGS) entry which is preliminary data.</text>
</comment>
<proteinExistence type="predicted"/>
<reference evidence="1" key="1">
    <citation type="journal article" date="2022" name="bioRxiv">
        <title>Sequencing and chromosome-scale assembly of the giantPleurodeles waltlgenome.</title>
        <authorList>
            <person name="Brown T."/>
            <person name="Elewa A."/>
            <person name="Iarovenko S."/>
            <person name="Subramanian E."/>
            <person name="Araus A.J."/>
            <person name="Petzold A."/>
            <person name="Susuki M."/>
            <person name="Suzuki K.-i.T."/>
            <person name="Hayashi T."/>
            <person name="Toyoda A."/>
            <person name="Oliveira C."/>
            <person name="Osipova E."/>
            <person name="Leigh N.D."/>
            <person name="Simon A."/>
            <person name="Yun M.H."/>
        </authorList>
    </citation>
    <scope>NUCLEOTIDE SEQUENCE</scope>
    <source>
        <strain evidence="1">20211129_DDA</strain>
        <tissue evidence="1">Liver</tissue>
    </source>
</reference>
<keyword evidence="2" id="KW-1185">Reference proteome</keyword>
<dbReference type="EMBL" id="JANPWB010000015">
    <property type="protein sequence ID" value="KAJ1092408.1"/>
    <property type="molecule type" value="Genomic_DNA"/>
</dbReference>
<dbReference type="AlphaFoldDB" id="A0AAV7LN01"/>
<protein>
    <submittedName>
        <fullName evidence="1">Uncharacterized protein</fullName>
    </submittedName>
</protein>
<dbReference type="Proteomes" id="UP001066276">
    <property type="component" value="Chromosome 11"/>
</dbReference>
<evidence type="ECO:0000313" key="1">
    <source>
        <dbReference type="EMBL" id="KAJ1092408.1"/>
    </source>
</evidence>
<sequence length="67" mass="7261">MCYTGKPLSDVACWTNEGRLHRLPAGFCLVSEGNVLRPRPALPRLEQALPRGEAHAATAVAGRHMPI</sequence>
<gene>
    <name evidence="1" type="ORF">NDU88_005518</name>
</gene>
<evidence type="ECO:0000313" key="2">
    <source>
        <dbReference type="Proteomes" id="UP001066276"/>
    </source>
</evidence>
<name>A0AAV7LN01_PLEWA</name>